<evidence type="ECO:0000313" key="3">
    <source>
        <dbReference type="EMBL" id="TBN46661.1"/>
    </source>
</evidence>
<evidence type="ECO:0000259" key="1">
    <source>
        <dbReference type="Pfam" id="PF01261"/>
    </source>
</evidence>
<dbReference type="Proteomes" id="UP000292859">
    <property type="component" value="Unassembled WGS sequence"/>
</dbReference>
<dbReference type="GO" id="GO:0016853">
    <property type="term" value="F:isomerase activity"/>
    <property type="evidence" value="ECO:0007669"/>
    <property type="project" value="UniProtKB-KW"/>
</dbReference>
<keyword evidence="5" id="KW-1185">Reference proteome</keyword>
<dbReference type="InterPro" id="IPR013022">
    <property type="entry name" value="Xyl_isomerase-like_TIM-brl"/>
</dbReference>
<evidence type="ECO:0000313" key="4">
    <source>
        <dbReference type="Proteomes" id="UP000198409"/>
    </source>
</evidence>
<organism evidence="2 4">
    <name type="scientific">Paracoccus sediminis</name>
    <dbReference type="NCBI Taxonomy" id="1214787"/>
    <lineage>
        <taxon>Bacteria</taxon>
        <taxon>Pseudomonadati</taxon>
        <taxon>Pseudomonadota</taxon>
        <taxon>Alphaproteobacteria</taxon>
        <taxon>Rhodobacterales</taxon>
        <taxon>Paracoccaceae</taxon>
        <taxon>Paracoccus</taxon>
    </lineage>
</organism>
<dbReference type="Proteomes" id="UP000198409">
    <property type="component" value="Unassembled WGS sequence"/>
</dbReference>
<keyword evidence="2" id="KW-0413">Isomerase</keyword>
<reference evidence="2" key="2">
    <citation type="submission" date="2017-06" db="EMBL/GenBank/DDBJ databases">
        <authorList>
            <person name="Kim H.J."/>
            <person name="Triplett B.A."/>
        </authorList>
    </citation>
    <scope>NUCLEOTIDE SEQUENCE [LARGE SCALE GENOMIC DNA]</scope>
    <source>
        <strain evidence="2">DSM 26170</strain>
    </source>
</reference>
<name>A0A238YGX2_9RHOB</name>
<dbReference type="AlphaFoldDB" id="A0A238YGX2"/>
<dbReference type="PANTHER" id="PTHR12110">
    <property type="entry name" value="HYDROXYPYRUVATE ISOMERASE"/>
    <property type="match status" value="1"/>
</dbReference>
<feature type="domain" description="Xylose isomerase-like TIM barrel" evidence="1">
    <location>
        <begin position="42"/>
        <end position="263"/>
    </location>
</feature>
<evidence type="ECO:0000313" key="5">
    <source>
        <dbReference type="Proteomes" id="UP000292859"/>
    </source>
</evidence>
<dbReference type="Gene3D" id="3.20.20.150">
    <property type="entry name" value="Divalent-metal-dependent TIM barrel enzymes"/>
    <property type="match status" value="1"/>
</dbReference>
<accession>A0A238YGX2</accession>
<dbReference type="PANTHER" id="PTHR12110:SF48">
    <property type="entry name" value="BLL3656 PROTEIN"/>
    <property type="match status" value="1"/>
</dbReference>
<reference evidence="4" key="1">
    <citation type="submission" date="2017-06" db="EMBL/GenBank/DDBJ databases">
        <authorList>
            <person name="Varghese N."/>
            <person name="Submissions S."/>
        </authorList>
    </citation>
    <scope>NUCLEOTIDE SEQUENCE [LARGE SCALE GENOMIC DNA]</scope>
    <source>
        <strain evidence="4">DSM 26170</strain>
    </source>
</reference>
<dbReference type="Pfam" id="PF01261">
    <property type="entry name" value="AP_endonuc_2"/>
    <property type="match status" value="1"/>
</dbReference>
<dbReference type="EMBL" id="FZNM01000018">
    <property type="protein sequence ID" value="SNR70496.1"/>
    <property type="molecule type" value="Genomic_DNA"/>
</dbReference>
<sequence length="295" mass="32204">MNIKDIELCASYWTVSGDTYPGAPSEISPFPLRDRAEVCGRVGWRAMGFVMDDINAAIADLGMPTVRSIFADNGIRHVELEFLVDWHLDGERRQASDVAFDRMLEVAADLPVPKIKLGGGVFETGEPDIPAMRAAMARLCEKAAPLGIDLVIEFLPFASINTIERGLQVFEGLGVTNGGLLVDTWHIERGGMSGADIRKMPKQFLRAVELNDAAHEITGDFFNDSTHHRALCGEGCIDIASQIQAILDVGYRGYWGVEVISAVHRKLPLEIAAQRAFDTSMAAFEPVTFPADEAA</sequence>
<evidence type="ECO:0000313" key="2">
    <source>
        <dbReference type="EMBL" id="SNR70496.1"/>
    </source>
</evidence>
<protein>
    <submittedName>
        <fullName evidence="2">Sugar phosphate isomerase/epimerase</fullName>
    </submittedName>
</protein>
<dbReference type="InterPro" id="IPR036237">
    <property type="entry name" value="Xyl_isomerase-like_sf"/>
</dbReference>
<dbReference type="OrthoDB" id="7507692at2"/>
<dbReference type="EMBL" id="SIRL01000017">
    <property type="protein sequence ID" value="TBN46661.1"/>
    <property type="molecule type" value="Genomic_DNA"/>
</dbReference>
<dbReference type="SUPFAM" id="SSF51658">
    <property type="entry name" value="Xylose isomerase-like"/>
    <property type="match status" value="1"/>
</dbReference>
<proteinExistence type="predicted"/>
<reference evidence="3 5" key="3">
    <citation type="submission" date="2019-02" db="EMBL/GenBank/DDBJ databases">
        <authorList>
            <person name="Zhang G."/>
        </authorList>
    </citation>
    <scope>NUCLEOTIDE SEQUENCE [LARGE SCALE GENOMIC DNA]</scope>
    <source>
        <strain evidence="3 5">CMB17</strain>
    </source>
</reference>
<dbReference type="InterPro" id="IPR050312">
    <property type="entry name" value="IolE/XylAMocC-like"/>
</dbReference>
<gene>
    <name evidence="3" type="ORF">EYF88_16555</name>
    <name evidence="2" type="ORF">SAMN06265378_11856</name>
</gene>